<name>A0A0G4MCF3_VERLO</name>
<dbReference type="EMBL" id="CVQH01021964">
    <property type="protein sequence ID" value="CRK31953.1"/>
    <property type="molecule type" value="Genomic_DNA"/>
</dbReference>
<sequence>CRLHRPPRRLVLCRRHPVRLALLHLDPYLERLLFMGPEH</sequence>
<feature type="non-terminal residue" evidence="1">
    <location>
        <position position="1"/>
    </location>
</feature>
<organism evidence="1 2">
    <name type="scientific">Verticillium longisporum</name>
    <name type="common">Verticillium dahliae var. longisporum</name>
    <dbReference type="NCBI Taxonomy" id="100787"/>
    <lineage>
        <taxon>Eukaryota</taxon>
        <taxon>Fungi</taxon>
        <taxon>Dikarya</taxon>
        <taxon>Ascomycota</taxon>
        <taxon>Pezizomycotina</taxon>
        <taxon>Sordariomycetes</taxon>
        <taxon>Hypocreomycetidae</taxon>
        <taxon>Glomerellales</taxon>
        <taxon>Plectosphaerellaceae</taxon>
        <taxon>Verticillium</taxon>
    </lineage>
</organism>
<evidence type="ECO:0000313" key="2">
    <source>
        <dbReference type="Proteomes" id="UP000044602"/>
    </source>
</evidence>
<keyword evidence="2" id="KW-1185">Reference proteome</keyword>
<accession>A0A0G4MCF3</accession>
<dbReference type="Proteomes" id="UP000044602">
    <property type="component" value="Unassembled WGS sequence"/>
</dbReference>
<protein>
    <submittedName>
        <fullName evidence="1">Uncharacterized protein</fullName>
    </submittedName>
</protein>
<evidence type="ECO:0000313" key="1">
    <source>
        <dbReference type="EMBL" id="CRK31953.1"/>
    </source>
</evidence>
<proteinExistence type="predicted"/>
<gene>
    <name evidence="1" type="ORF">BN1708_018895</name>
</gene>
<reference evidence="1 2" key="1">
    <citation type="submission" date="2015-05" db="EMBL/GenBank/DDBJ databases">
        <authorList>
            <person name="Wang D.B."/>
            <person name="Wang M."/>
        </authorList>
    </citation>
    <scope>NUCLEOTIDE SEQUENCE [LARGE SCALE GENOMIC DNA]</scope>
    <source>
        <strain evidence="1">VL1</strain>
    </source>
</reference>
<dbReference type="AlphaFoldDB" id="A0A0G4MCF3"/>